<evidence type="ECO:0000259" key="7">
    <source>
        <dbReference type="Pfam" id="PF01545"/>
    </source>
</evidence>
<evidence type="ECO:0000256" key="2">
    <source>
        <dbReference type="ARBA" id="ARBA00022448"/>
    </source>
</evidence>
<comment type="caution">
    <text evidence="8">The sequence shown here is derived from an EMBL/GenBank/DDBJ whole genome shotgun (WGS) entry which is preliminary data.</text>
</comment>
<feature type="domain" description="Cation efflux protein transmembrane" evidence="7">
    <location>
        <begin position="16"/>
        <end position="207"/>
    </location>
</feature>
<sequence>MNFSRSWWFEPKVHFWTSIFLYVLRVVVKVGVGLAIAAPVFVADGIHNTGDLGVLLAAYMVIWFVAKKSKGVYGADNLPAIFQGVVAILMGVLALWVAKESIAGLLNQPERMFDASSLGVITLATLISVVISLGTGAYQIRSGEPTLVAAGQEMKGDALIECSILAGFVGEYLFSMAWIEYVAGLCIVFKIAQISWKMGVETWNTLLQVSIGEKFEEGIRSLVSSTYGIGKITKFETYPLLGVAVRVKVWVLTQGGAEANEDIGEALRERIREYTLKEGHAKCKPDVFFAQPDKDWHRVAYALVDNAGVCFVAPRLKDANVLRVCAVEHGEIVSGEDIPAPRGTDQLLALIRSKRIRIYRAWDEENAVVGALRISGVTYKRTPTILPPEG</sequence>
<comment type="subcellular location">
    <subcellularLocation>
        <location evidence="1">Membrane</location>
        <topology evidence="1">Multi-pass membrane protein</topology>
    </subcellularLocation>
</comment>
<feature type="transmembrane region" description="Helical" evidence="6">
    <location>
        <begin position="118"/>
        <end position="138"/>
    </location>
</feature>
<gene>
    <name evidence="8" type="ORF">A3D65_05225</name>
</gene>
<dbReference type="SUPFAM" id="SSF161111">
    <property type="entry name" value="Cation efflux protein transmembrane domain-like"/>
    <property type="match status" value="1"/>
</dbReference>
<dbReference type="PANTHER" id="PTHR43840">
    <property type="entry name" value="MITOCHONDRIAL METAL TRANSPORTER 1-RELATED"/>
    <property type="match status" value="1"/>
</dbReference>
<dbReference type="Gene3D" id="1.20.1510.10">
    <property type="entry name" value="Cation efflux protein transmembrane domain"/>
    <property type="match status" value="1"/>
</dbReference>
<organism evidence="8 9">
    <name type="scientific">Candidatus Lloydbacteria bacterium RIFCSPHIGHO2_02_FULL_50_13</name>
    <dbReference type="NCBI Taxonomy" id="1798661"/>
    <lineage>
        <taxon>Bacteria</taxon>
        <taxon>Candidatus Lloydiibacteriota</taxon>
    </lineage>
</organism>
<dbReference type="GO" id="GO:0008324">
    <property type="term" value="F:monoatomic cation transmembrane transporter activity"/>
    <property type="evidence" value="ECO:0007669"/>
    <property type="project" value="InterPro"/>
</dbReference>
<dbReference type="InterPro" id="IPR050291">
    <property type="entry name" value="CDF_Transporter"/>
</dbReference>
<dbReference type="Pfam" id="PF01545">
    <property type="entry name" value="Cation_efflux"/>
    <property type="match status" value="1"/>
</dbReference>
<feature type="transmembrane region" description="Helical" evidence="6">
    <location>
        <begin position="49"/>
        <end position="66"/>
    </location>
</feature>
<dbReference type="Proteomes" id="UP000177996">
    <property type="component" value="Unassembled WGS sequence"/>
</dbReference>
<keyword evidence="5 6" id="KW-0472">Membrane</keyword>
<evidence type="ECO:0000256" key="1">
    <source>
        <dbReference type="ARBA" id="ARBA00004141"/>
    </source>
</evidence>
<evidence type="ECO:0000313" key="9">
    <source>
        <dbReference type="Proteomes" id="UP000177996"/>
    </source>
</evidence>
<evidence type="ECO:0000256" key="3">
    <source>
        <dbReference type="ARBA" id="ARBA00022692"/>
    </source>
</evidence>
<accession>A0A1G2D0L4</accession>
<dbReference type="PANTHER" id="PTHR43840:SF15">
    <property type="entry name" value="MITOCHONDRIAL METAL TRANSPORTER 1-RELATED"/>
    <property type="match status" value="1"/>
</dbReference>
<feature type="transmembrane region" description="Helical" evidence="6">
    <location>
        <begin position="20"/>
        <end position="42"/>
    </location>
</feature>
<evidence type="ECO:0000256" key="4">
    <source>
        <dbReference type="ARBA" id="ARBA00022989"/>
    </source>
</evidence>
<dbReference type="InterPro" id="IPR058533">
    <property type="entry name" value="Cation_efflux_TM"/>
</dbReference>
<evidence type="ECO:0000256" key="6">
    <source>
        <dbReference type="SAM" id="Phobius"/>
    </source>
</evidence>
<protein>
    <recommendedName>
        <fullName evidence="7">Cation efflux protein transmembrane domain-containing protein</fullName>
    </recommendedName>
</protein>
<dbReference type="InterPro" id="IPR027469">
    <property type="entry name" value="Cation_efflux_TMD_sf"/>
</dbReference>
<dbReference type="EMBL" id="MHLL01000067">
    <property type="protein sequence ID" value="OGZ07176.1"/>
    <property type="molecule type" value="Genomic_DNA"/>
</dbReference>
<name>A0A1G2D0L4_9BACT</name>
<feature type="transmembrane region" description="Helical" evidence="6">
    <location>
        <begin position="158"/>
        <end position="189"/>
    </location>
</feature>
<reference evidence="8 9" key="1">
    <citation type="journal article" date="2016" name="Nat. Commun.">
        <title>Thousands of microbial genomes shed light on interconnected biogeochemical processes in an aquifer system.</title>
        <authorList>
            <person name="Anantharaman K."/>
            <person name="Brown C.T."/>
            <person name="Hug L.A."/>
            <person name="Sharon I."/>
            <person name="Castelle C.J."/>
            <person name="Probst A.J."/>
            <person name="Thomas B.C."/>
            <person name="Singh A."/>
            <person name="Wilkins M.J."/>
            <person name="Karaoz U."/>
            <person name="Brodie E.L."/>
            <person name="Williams K.H."/>
            <person name="Hubbard S.S."/>
            <person name="Banfield J.F."/>
        </authorList>
    </citation>
    <scope>NUCLEOTIDE SEQUENCE [LARGE SCALE GENOMIC DNA]</scope>
</reference>
<evidence type="ECO:0000313" key="8">
    <source>
        <dbReference type="EMBL" id="OGZ07176.1"/>
    </source>
</evidence>
<proteinExistence type="predicted"/>
<evidence type="ECO:0000256" key="5">
    <source>
        <dbReference type="ARBA" id="ARBA00023136"/>
    </source>
</evidence>
<dbReference type="GO" id="GO:0016020">
    <property type="term" value="C:membrane"/>
    <property type="evidence" value="ECO:0007669"/>
    <property type="project" value="UniProtKB-SubCell"/>
</dbReference>
<feature type="transmembrane region" description="Helical" evidence="6">
    <location>
        <begin position="78"/>
        <end position="98"/>
    </location>
</feature>
<keyword evidence="3 6" id="KW-0812">Transmembrane</keyword>
<dbReference type="AlphaFoldDB" id="A0A1G2D0L4"/>
<keyword evidence="4 6" id="KW-1133">Transmembrane helix</keyword>
<keyword evidence="2" id="KW-0813">Transport</keyword>